<accession>A0A0A9D6N6</accession>
<reference evidence="1" key="2">
    <citation type="journal article" date="2015" name="Data Brief">
        <title>Shoot transcriptome of the giant reed, Arundo donax.</title>
        <authorList>
            <person name="Barrero R.A."/>
            <person name="Guerrero F.D."/>
            <person name="Moolhuijzen P."/>
            <person name="Goolsby J.A."/>
            <person name="Tidwell J."/>
            <person name="Bellgard S.E."/>
            <person name="Bellgard M.I."/>
        </authorList>
    </citation>
    <scope>NUCLEOTIDE SEQUENCE</scope>
    <source>
        <tissue evidence="1">Shoot tissue taken approximately 20 cm above the soil surface</tissue>
    </source>
</reference>
<evidence type="ECO:0000313" key="1">
    <source>
        <dbReference type="EMBL" id="JAD81310.1"/>
    </source>
</evidence>
<name>A0A0A9D6N6_ARUDO</name>
<dbReference type="EMBL" id="GBRH01216585">
    <property type="protein sequence ID" value="JAD81310.1"/>
    <property type="molecule type" value="Transcribed_RNA"/>
</dbReference>
<sequence length="105" mass="11951">MMYTARRNERFPVPCLAARNKKKLSTPVKCSLSRKNHGAENTTTQFTHCSTSSTNTSYWSANQPKPFLKLLQKKLTDGIAYCQTIFDLQTGHEIFMPSHLSMHSL</sequence>
<reference evidence="1" key="1">
    <citation type="submission" date="2014-09" db="EMBL/GenBank/DDBJ databases">
        <authorList>
            <person name="Magalhaes I.L.F."/>
            <person name="Oliveira U."/>
            <person name="Santos F.R."/>
            <person name="Vidigal T.H.D.A."/>
            <person name="Brescovit A.D."/>
            <person name="Santos A.J."/>
        </authorList>
    </citation>
    <scope>NUCLEOTIDE SEQUENCE</scope>
    <source>
        <tissue evidence="1">Shoot tissue taken approximately 20 cm above the soil surface</tissue>
    </source>
</reference>
<protein>
    <submittedName>
        <fullName evidence="1">Uncharacterized protein</fullName>
    </submittedName>
</protein>
<organism evidence="1">
    <name type="scientific">Arundo donax</name>
    <name type="common">Giant reed</name>
    <name type="synonym">Donax arundinaceus</name>
    <dbReference type="NCBI Taxonomy" id="35708"/>
    <lineage>
        <taxon>Eukaryota</taxon>
        <taxon>Viridiplantae</taxon>
        <taxon>Streptophyta</taxon>
        <taxon>Embryophyta</taxon>
        <taxon>Tracheophyta</taxon>
        <taxon>Spermatophyta</taxon>
        <taxon>Magnoliopsida</taxon>
        <taxon>Liliopsida</taxon>
        <taxon>Poales</taxon>
        <taxon>Poaceae</taxon>
        <taxon>PACMAD clade</taxon>
        <taxon>Arundinoideae</taxon>
        <taxon>Arundineae</taxon>
        <taxon>Arundo</taxon>
    </lineage>
</organism>
<dbReference type="AlphaFoldDB" id="A0A0A9D6N6"/>
<proteinExistence type="predicted"/>